<dbReference type="GeneID" id="92377872"/>
<dbReference type="AlphaFoldDB" id="A0A1G4IJ64"/>
<proteinExistence type="predicted"/>
<protein>
    <recommendedName>
        <fullName evidence="4">Transmembrane protein</fullName>
    </recommendedName>
</protein>
<reference evidence="2" key="1">
    <citation type="submission" date="2016-09" db="EMBL/GenBank/DDBJ databases">
        <authorList>
            <person name="Hebert L."/>
            <person name="Moumen B."/>
        </authorList>
    </citation>
    <scope>NUCLEOTIDE SEQUENCE [LARGE SCALE GENOMIC DNA]</scope>
    <source>
        <strain evidence="2">OVI</strain>
    </source>
</reference>
<evidence type="ECO:0000313" key="2">
    <source>
        <dbReference type="EMBL" id="SCU72356.1"/>
    </source>
</evidence>
<accession>A0A1G4IJ64</accession>
<dbReference type="EMBL" id="CZPT02001851">
    <property type="protein sequence ID" value="SCU72356.1"/>
    <property type="molecule type" value="Genomic_DNA"/>
</dbReference>
<dbReference type="InterPro" id="IPR019176">
    <property type="entry name" value="Cytochrome_B561-rel"/>
</dbReference>
<dbReference type="PANTHER" id="PTHR21780:SF0">
    <property type="entry name" value="TRANSMEMBRANE PROTEIN 209"/>
    <property type="match status" value="1"/>
</dbReference>
<name>A0A1G4IJ64_TRYEQ</name>
<keyword evidence="3" id="KW-1185">Reference proteome</keyword>
<organism evidence="2 3">
    <name type="scientific">Trypanosoma equiperdum</name>
    <dbReference type="NCBI Taxonomy" id="5694"/>
    <lineage>
        <taxon>Eukaryota</taxon>
        <taxon>Discoba</taxon>
        <taxon>Euglenozoa</taxon>
        <taxon>Kinetoplastea</taxon>
        <taxon>Metakinetoplastina</taxon>
        <taxon>Trypanosomatida</taxon>
        <taxon>Trypanosomatidae</taxon>
        <taxon>Trypanosoma</taxon>
    </lineage>
</organism>
<dbReference type="RefSeq" id="XP_067082864.1">
    <property type="nucleotide sequence ID" value="XM_067226763.1"/>
</dbReference>
<keyword evidence="1" id="KW-0812">Transmembrane</keyword>
<evidence type="ECO:0008006" key="4">
    <source>
        <dbReference type="Google" id="ProtNLM"/>
    </source>
</evidence>
<dbReference type="GO" id="GO:0016020">
    <property type="term" value="C:membrane"/>
    <property type="evidence" value="ECO:0007669"/>
    <property type="project" value="TreeGrafter"/>
</dbReference>
<feature type="transmembrane region" description="Helical" evidence="1">
    <location>
        <begin position="32"/>
        <end position="52"/>
    </location>
</feature>
<keyword evidence="1" id="KW-1133">Transmembrane helix</keyword>
<dbReference type="VEuPathDB" id="TriTrypDB:TEOVI_000393200"/>
<dbReference type="Proteomes" id="UP000195570">
    <property type="component" value="Unassembled WGS sequence"/>
</dbReference>
<dbReference type="PANTHER" id="PTHR21780">
    <property type="entry name" value="TRANSMEMBRANE PROTEIN 209"/>
    <property type="match status" value="1"/>
</dbReference>
<keyword evidence="1" id="KW-0472">Membrane</keyword>
<comment type="caution">
    <text evidence="2">The sequence shown here is derived from an EMBL/GenBank/DDBJ whole genome shotgun (WGS) entry which is preliminary data.</text>
</comment>
<evidence type="ECO:0000256" key="1">
    <source>
        <dbReference type="SAM" id="Phobius"/>
    </source>
</evidence>
<sequence length="539" mass="58816">MRLSYADQLIELDRQRRNIVYGRETKRFHLKIIAAISGVLYATLYVMAWLYPRGVTHVWIDDVLVEVLEDSMIEQVGGVSGCIFVASLVLLLCMSLLKESSDKDRHGKKHRSPFAGACGPYRKAPGLSVPFSPATVQSTTTAGATEVLTEPIGVKGHHDLEGEYAIRTRAELDKFLSAKELPKRMEGSLPTAHNSVNATGTVSGSMATAPAAATSISAPLAAGGGFGSVSSEGIRVQYGSGGERASAAASADRPAETMWNGLGIVDPERSQVKVRKWLSDLCQTLVEEVDSTNRWFVERQLRHFDCGHSLDETIVVPPPSSAPRVGFGVPAQPVSSPPSVRKMDALMDERNKIATQGQNVQNIDVTMHIDQRLQLEMKLDTTATFTPSSPASVAEQQARRTYVVGRIRTFASQKSLASYHHNCGDISTWRDDFPTDAHLLTHILRTCVPGFTNYVRFPHQPLNAQQHLALVVGDTGEPYFYVRYRTGAVDKTYPTQPGPNSLFEALLLFSAVARTHHGGSYGGIWGVMDLSRSGLLDVL</sequence>
<gene>
    <name evidence="2" type="ORF">TEOVI_000393200</name>
</gene>
<evidence type="ECO:0000313" key="3">
    <source>
        <dbReference type="Proteomes" id="UP000195570"/>
    </source>
</evidence>